<sequence length="203" mass="24016">MQILHNTGHQKIKYPWITDKLVQRLKLFSQTVVEHYLCYLNTSHSFISSLKRTTRFVRLPRSFGNAWLLHCLVVLIHVDAMDAQSRRNKLIEQIVDWNACRLDLFELSMPDEKGEFNGVMRFFYQDEYKRYQTKCVRVSSTDKTSHVVEVLQEKFFLTDSSVKRMRFGIYEHYANGGRLFVLFSLHRGVLLFVSCQCCNFTAR</sequence>
<evidence type="ECO:0000313" key="1">
    <source>
        <dbReference type="EMBL" id="KAF5394385.1"/>
    </source>
</evidence>
<dbReference type="PANTHER" id="PTHR10398:SF2">
    <property type="entry name" value="AFADIN"/>
    <property type="match status" value="1"/>
</dbReference>
<dbReference type="GO" id="GO:0005911">
    <property type="term" value="C:cell-cell junction"/>
    <property type="evidence" value="ECO:0007669"/>
    <property type="project" value="InterPro"/>
</dbReference>
<dbReference type="InterPro" id="IPR028842">
    <property type="entry name" value="Afadin"/>
</dbReference>
<dbReference type="EMBL" id="LUCH01018743">
    <property type="protein sequence ID" value="KAF5394385.1"/>
    <property type="molecule type" value="Genomic_DNA"/>
</dbReference>
<organism evidence="1 2">
    <name type="scientific">Paragonimus heterotremus</name>
    <dbReference type="NCBI Taxonomy" id="100268"/>
    <lineage>
        <taxon>Eukaryota</taxon>
        <taxon>Metazoa</taxon>
        <taxon>Spiralia</taxon>
        <taxon>Lophotrochozoa</taxon>
        <taxon>Platyhelminthes</taxon>
        <taxon>Trematoda</taxon>
        <taxon>Digenea</taxon>
        <taxon>Plagiorchiida</taxon>
        <taxon>Troglotremata</taxon>
        <taxon>Troglotrematidae</taxon>
        <taxon>Paragonimus</taxon>
    </lineage>
</organism>
<keyword evidence="2" id="KW-1185">Reference proteome</keyword>
<name>A0A8J4SRL1_9TREM</name>
<dbReference type="PANTHER" id="PTHR10398">
    <property type="entry name" value="AFADIN"/>
    <property type="match status" value="1"/>
</dbReference>
<dbReference type="Proteomes" id="UP000748531">
    <property type="component" value="Unassembled WGS sequence"/>
</dbReference>
<proteinExistence type="predicted"/>
<comment type="caution">
    <text evidence="1">The sequence shown here is derived from an EMBL/GenBank/DDBJ whole genome shotgun (WGS) entry which is preliminary data.</text>
</comment>
<evidence type="ECO:0000313" key="2">
    <source>
        <dbReference type="Proteomes" id="UP000748531"/>
    </source>
</evidence>
<accession>A0A8J4SRL1</accession>
<dbReference type="Gene3D" id="3.10.20.90">
    <property type="entry name" value="Phosphatidylinositol 3-kinase Catalytic Subunit, Chain A, domain 1"/>
    <property type="match status" value="1"/>
</dbReference>
<reference evidence="1" key="1">
    <citation type="submission" date="2019-05" db="EMBL/GenBank/DDBJ databases">
        <title>Annotation for the trematode Paragonimus heterotremus.</title>
        <authorList>
            <person name="Choi Y.-J."/>
        </authorList>
    </citation>
    <scope>NUCLEOTIDE SEQUENCE</scope>
    <source>
        <strain evidence="1">LC</strain>
    </source>
</reference>
<dbReference type="OrthoDB" id="6260541at2759"/>
<dbReference type="AlphaFoldDB" id="A0A8J4SRL1"/>
<protein>
    <submittedName>
        <fullName evidence="1">Uncharacterized protein</fullName>
    </submittedName>
</protein>
<gene>
    <name evidence="1" type="ORF">PHET_11653</name>
</gene>